<protein>
    <submittedName>
        <fullName evidence="2">Uncharacterized protein</fullName>
    </submittedName>
</protein>
<proteinExistence type="predicted"/>
<gene>
    <name evidence="2" type="ORF">AWRI4620_LOCUS1484</name>
</gene>
<evidence type="ECO:0000313" key="3">
    <source>
        <dbReference type="Proteomes" id="UP000745764"/>
    </source>
</evidence>
<dbReference type="PANTHER" id="PTHR40422">
    <property type="entry name" value="TRANSLATION MACHINERY-ASSOCIATED PROTEIN 17"/>
    <property type="match status" value="1"/>
</dbReference>
<accession>A0A9N8KAS7</accession>
<comment type="caution">
    <text evidence="2">The sequence shown here is derived from an EMBL/GenBank/DDBJ whole genome shotgun (WGS) entry which is preliminary data.</text>
</comment>
<reference evidence="2" key="1">
    <citation type="submission" date="2020-06" db="EMBL/GenBank/DDBJ databases">
        <authorList>
            <person name="Onetto C."/>
        </authorList>
    </citation>
    <scope>NUCLEOTIDE SEQUENCE</scope>
</reference>
<keyword evidence="3" id="KW-1185">Reference proteome</keyword>
<dbReference type="AlphaFoldDB" id="A0A9N8KAS7"/>
<dbReference type="GO" id="GO:0030674">
    <property type="term" value="F:protein-macromolecule adaptor activity"/>
    <property type="evidence" value="ECO:0007669"/>
    <property type="project" value="TreeGrafter"/>
</dbReference>
<dbReference type="OrthoDB" id="548474at2759"/>
<dbReference type="EMBL" id="CAINUL010000002">
    <property type="protein sequence ID" value="CAD0107229.1"/>
    <property type="molecule type" value="Genomic_DNA"/>
</dbReference>
<feature type="compositionally biased region" description="Basic and acidic residues" evidence="1">
    <location>
        <begin position="89"/>
        <end position="100"/>
    </location>
</feature>
<name>A0A9N8KAS7_9PEZI</name>
<sequence>MSHEALPIDRVRFAEALESLPLDALHSKVAELRNNMDHLRYSNEQMVPFADEGDQDCKDAMYENLVVISRMNERINLLRAEVEKRGMRWSEAEVEDRQVSERMVNGVSPSTITTQSSQSQSGSLTDEQLRARLDATLAQDTQDDQEDEGLHL</sequence>
<organism evidence="2 3">
    <name type="scientific">Aureobasidium uvarum</name>
    <dbReference type="NCBI Taxonomy" id="2773716"/>
    <lineage>
        <taxon>Eukaryota</taxon>
        <taxon>Fungi</taxon>
        <taxon>Dikarya</taxon>
        <taxon>Ascomycota</taxon>
        <taxon>Pezizomycotina</taxon>
        <taxon>Dothideomycetes</taxon>
        <taxon>Dothideomycetidae</taxon>
        <taxon>Dothideales</taxon>
        <taxon>Saccotheciaceae</taxon>
        <taxon>Aureobasidium</taxon>
    </lineage>
</organism>
<evidence type="ECO:0000313" key="2">
    <source>
        <dbReference type="EMBL" id="CAD0107229.1"/>
    </source>
</evidence>
<feature type="compositionally biased region" description="Acidic residues" evidence="1">
    <location>
        <begin position="141"/>
        <end position="152"/>
    </location>
</feature>
<dbReference type="Proteomes" id="UP000745764">
    <property type="component" value="Unassembled WGS sequence"/>
</dbReference>
<feature type="region of interest" description="Disordered" evidence="1">
    <location>
        <begin position="89"/>
        <end position="152"/>
    </location>
</feature>
<dbReference type="GO" id="GO:0070682">
    <property type="term" value="P:proteasome regulatory particle assembly"/>
    <property type="evidence" value="ECO:0007669"/>
    <property type="project" value="InterPro"/>
</dbReference>
<dbReference type="InterPro" id="IPR038966">
    <property type="entry name" value="TMA17"/>
</dbReference>
<feature type="compositionally biased region" description="Low complexity" evidence="1">
    <location>
        <begin position="108"/>
        <end position="123"/>
    </location>
</feature>
<evidence type="ECO:0000256" key="1">
    <source>
        <dbReference type="SAM" id="MobiDB-lite"/>
    </source>
</evidence>
<dbReference type="PANTHER" id="PTHR40422:SF1">
    <property type="entry name" value="TRANSLATION MACHINERY-ASSOCIATED PROTEIN 17"/>
    <property type="match status" value="1"/>
</dbReference>